<protein>
    <submittedName>
        <fullName evidence="4">ATP-binding protein</fullName>
    </submittedName>
</protein>
<dbReference type="SUPFAM" id="SSF52540">
    <property type="entry name" value="P-loop containing nucleoside triphosphate hydrolases"/>
    <property type="match status" value="1"/>
</dbReference>
<keyword evidence="5" id="KW-1185">Reference proteome</keyword>
<dbReference type="Gene3D" id="3.40.50.300">
    <property type="entry name" value="P-loop containing nucleotide triphosphate hydrolases"/>
    <property type="match status" value="1"/>
</dbReference>
<feature type="compositionally biased region" description="Basic and acidic residues" evidence="2">
    <location>
        <begin position="373"/>
        <end position="392"/>
    </location>
</feature>
<dbReference type="PANTHER" id="PTHR23076">
    <property type="entry name" value="METALLOPROTEASE M41 FTSH"/>
    <property type="match status" value="1"/>
</dbReference>
<evidence type="ECO:0000259" key="3">
    <source>
        <dbReference type="SMART" id="SM00382"/>
    </source>
</evidence>
<accession>A0ABT0IVJ6</accession>
<gene>
    <name evidence="4" type="ORF">M0654_18080</name>
</gene>
<dbReference type="CDD" id="cd19481">
    <property type="entry name" value="RecA-like_protease"/>
    <property type="match status" value="1"/>
</dbReference>
<dbReference type="InterPro" id="IPR027417">
    <property type="entry name" value="P-loop_NTPase"/>
</dbReference>
<evidence type="ECO:0000256" key="1">
    <source>
        <dbReference type="RuleBase" id="RU003651"/>
    </source>
</evidence>
<sequence>MGTLEQRVRRYLLSRLCHRAVLDLYQEAVAAGLLGTHFDRAGRATALRSWFVSDKARDLLSGDPAHDRRIIGRMIGSGCRHCNDMVTDYRFSTDDTGSDCRNIYDWSTPEPADPQRKPKSGRRGTSRESGISFSYVGNLLREHLPAPAPMHVAVALLVARTVGTSLLRLSMLTNPLRSPTPFVLIKAPVNRFEASVGMMLEDGLLLPFPCKLEDVLREGPLSGRYRDSGSAGPQQRRLKTVAGSAALKRDDRIVRGRLRHAMTDEPAPVLVVDETRRALTPVLTETADLVVECTGFDGPMVADLLHICVGVPPQETMTLLESSAFDLKCLSIDDLVLAVRPGRSANEILSILAMLVERCSDEDIDGKAANGENGHRRSSGDRGRGRASEKQTSDPNPGDAGVELILPVAVSDAEDAGMSSGRKQASASRTPVLSVETLSGYGPAREWAIDLKADLGLWREGRLSWSDMSTKLLLSGPPGTGKTTFARALCNSLQVPMLTTSVANWLEPGYLGDVLKLMLASFEAAASRSPSILFIDEIDNIGTRQMAGHRNYDDYWSSLINRLLELLDGSAKTEGVVIVAATNLPEKIDPALLRSGRLESHVRLPLPDLETLTSILAHHLGDDLPEVLSSAPTGRPRSRLRPPPARDNDPQRLRKNAQRRKAEKGKRVSP</sequence>
<comment type="caution">
    <text evidence="4">The sequence shown here is derived from an EMBL/GenBank/DDBJ whole genome shotgun (WGS) entry which is preliminary data.</text>
</comment>
<dbReference type="EMBL" id="JALPRY010000021">
    <property type="protein sequence ID" value="MCK8781893.1"/>
    <property type="molecule type" value="Genomic_DNA"/>
</dbReference>
<dbReference type="Pfam" id="PF00004">
    <property type="entry name" value="AAA"/>
    <property type="match status" value="1"/>
</dbReference>
<keyword evidence="1 4" id="KW-0067">ATP-binding</keyword>
<keyword evidence="1" id="KW-0547">Nucleotide-binding</keyword>
<name>A0ABT0IVJ6_9HYPH</name>
<comment type="similarity">
    <text evidence="1">Belongs to the AAA ATPase family.</text>
</comment>
<feature type="compositionally biased region" description="Basic residues" evidence="2">
    <location>
        <begin position="653"/>
        <end position="670"/>
    </location>
</feature>
<feature type="region of interest" description="Disordered" evidence="2">
    <location>
        <begin position="364"/>
        <end position="401"/>
    </location>
</feature>
<organism evidence="4 5">
    <name type="scientific">Neorhizobium turbinariae</name>
    <dbReference type="NCBI Taxonomy" id="2937795"/>
    <lineage>
        <taxon>Bacteria</taxon>
        <taxon>Pseudomonadati</taxon>
        <taxon>Pseudomonadota</taxon>
        <taxon>Alphaproteobacteria</taxon>
        <taxon>Hyphomicrobiales</taxon>
        <taxon>Rhizobiaceae</taxon>
        <taxon>Rhizobium/Agrobacterium group</taxon>
        <taxon>Neorhizobium</taxon>
    </lineage>
</organism>
<dbReference type="Proteomes" id="UP001202827">
    <property type="component" value="Unassembled WGS sequence"/>
</dbReference>
<dbReference type="InterPro" id="IPR003959">
    <property type="entry name" value="ATPase_AAA_core"/>
</dbReference>
<dbReference type="SMART" id="SM00382">
    <property type="entry name" value="AAA"/>
    <property type="match status" value="1"/>
</dbReference>
<evidence type="ECO:0000256" key="2">
    <source>
        <dbReference type="SAM" id="MobiDB-lite"/>
    </source>
</evidence>
<feature type="region of interest" description="Disordered" evidence="2">
    <location>
        <begin position="102"/>
        <end position="129"/>
    </location>
</feature>
<dbReference type="GO" id="GO:0005524">
    <property type="term" value="F:ATP binding"/>
    <property type="evidence" value="ECO:0007669"/>
    <property type="project" value="UniProtKB-KW"/>
</dbReference>
<evidence type="ECO:0000313" key="5">
    <source>
        <dbReference type="Proteomes" id="UP001202827"/>
    </source>
</evidence>
<feature type="domain" description="AAA+ ATPase" evidence="3">
    <location>
        <begin position="468"/>
        <end position="608"/>
    </location>
</feature>
<dbReference type="InterPro" id="IPR003593">
    <property type="entry name" value="AAA+_ATPase"/>
</dbReference>
<feature type="region of interest" description="Disordered" evidence="2">
    <location>
        <begin position="625"/>
        <end position="670"/>
    </location>
</feature>
<dbReference type="PANTHER" id="PTHR23076:SF97">
    <property type="entry name" value="ATP-DEPENDENT ZINC METALLOPROTEASE YME1L1"/>
    <property type="match status" value="1"/>
</dbReference>
<dbReference type="PROSITE" id="PS00674">
    <property type="entry name" value="AAA"/>
    <property type="match status" value="1"/>
</dbReference>
<dbReference type="InterPro" id="IPR003960">
    <property type="entry name" value="ATPase_AAA_CS"/>
</dbReference>
<reference evidence="4 5" key="1">
    <citation type="submission" date="2022-04" db="EMBL/GenBank/DDBJ databases">
        <title>Rhizobium coralii sp. nov., isolated from coral Turbinaria peltata.</title>
        <authorList>
            <person name="Sun H."/>
        </authorList>
    </citation>
    <scope>NUCLEOTIDE SEQUENCE [LARGE SCALE GENOMIC DNA]</scope>
    <source>
        <strain evidence="4 5">NTR19</strain>
    </source>
</reference>
<dbReference type="RefSeq" id="WP_248684281.1">
    <property type="nucleotide sequence ID" value="NZ_JALPRY010000021.1"/>
</dbReference>
<evidence type="ECO:0000313" key="4">
    <source>
        <dbReference type="EMBL" id="MCK8781893.1"/>
    </source>
</evidence>
<proteinExistence type="inferred from homology"/>